<dbReference type="GO" id="GO:0071555">
    <property type="term" value="P:cell wall organization"/>
    <property type="evidence" value="ECO:0007669"/>
    <property type="project" value="UniProtKB-KW"/>
</dbReference>
<evidence type="ECO:0000259" key="11">
    <source>
        <dbReference type="Pfam" id="PF10290"/>
    </source>
</evidence>
<name>A0A6A6PT98_9PEZI</name>
<evidence type="ECO:0000313" key="13">
    <source>
        <dbReference type="Proteomes" id="UP000799767"/>
    </source>
</evidence>
<dbReference type="RefSeq" id="XP_033589027.1">
    <property type="nucleotide sequence ID" value="XM_033737254.1"/>
</dbReference>
<dbReference type="InterPro" id="IPR018805">
    <property type="entry name" value="YJL171C/Tos1_C"/>
</dbReference>
<evidence type="ECO:0000313" key="12">
    <source>
        <dbReference type="EMBL" id="KAF2482457.1"/>
    </source>
</evidence>
<evidence type="ECO:0000256" key="1">
    <source>
        <dbReference type="ARBA" id="ARBA00000382"/>
    </source>
</evidence>
<feature type="compositionally biased region" description="Low complexity" evidence="8">
    <location>
        <begin position="156"/>
        <end position="194"/>
    </location>
</feature>
<keyword evidence="13" id="KW-1185">Reference proteome</keyword>
<dbReference type="OrthoDB" id="118256at2759"/>
<comment type="catalytic activity">
    <reaction evidence="1">
        <text>Hydrolysis of (1-&gt;3)-beta-D-glucosidic linkages in (1-&gt;3)-beta-D-glucans.</text>
        <dbReference type="EC" id="3.2.1.39"/>
    </reaction>
</comment>
<organism evidence="12 13">
    <name type="scientific">Neohortaea acidophila</name>
    <dbReference type="NCBI Taxonomy" id="245834"/>
    <lineage>
        <taxon>Eukaryota</taxon>
        <taxon>Fungi</taxon>
        <taxon>Dikarya</taxon>
        <taxon>Ascomycota</taxon>
        <taxon>Pezizomycotina</taxon>
        <taxon>Dothideomycetes</taxon>
        <taxon>Dothideomycetidae</taxon>
        <taxon>Mycosphaerellales</taxon>
        <taxon>Teratosphaeriaceae</taxon>
        <taxon>Neohortaea</taxon>
    </lineage>
</organism>
<dbReference type="GO" id="GO:0009277">
    <property type="term" value="C:fungal-type cell wall"/>
    <property type="evidence" value="ECO:0007669"/>
    <property type="project" value="TreeGrafter"/>
</dbReference>
<evidence type="ECO:0000256" key="3">
    <source>
        <dbReference type="ARBA" id="ARBA00012780"/>
    </source>
</evidence>
<comment type="similarity">
    <text evidence="2">Belongs to the PGA52 family.</text>
</comment>
<feature type="signal peptide" evidence="9">
    <location>
        <begin position="1"/>
        <end position="19"/>
    </location>
</feature>
<reference evidence="12" key="1">
    <citation type="journal article" date="2020" name="Stud. Mycol.">
        <title>101 Dothideomycetes genomes: a test case for predicting lifestyles and emergence of pathogens.</title>
        <authorList>
            <person name="Haridas S."/>
            <person name="Albert R."/>
            <person name="Binder M."/>
            <person name="Bloem J."/>
            <person name="Labutti K."/>
            <person name="Salamov A."/>
            <person name="Andreopoulos B."/>
            <person name="Baker S."/>
            <person name="Barry K."/>
            <person name="Bills G."/>
            <person name="Bluhm B."/>
            <person name="Cannon C."/>
            <person name="Castanera R."/>
            <person name="Culley D."/>
            <person name="Daum C."/>
            <person name="Ezra D."/>
            <person name="Gonzalez J."/>
            <person name="Henrissat B."/>
            <person name="Kuo A."/>
            <person name="Liang C."/>
            <person name="Lipzen A."/>
            <person name="Lutzoni F."/>
            <person name="Magnuson J."/>
            <person name="Mondo S."/>
            <person name="Nolan M."/>
            <person name="Ohm R."/>
            <person name="Pangilinan J."/>
            <person name="Park H.-J."/>
            <person name="Ramirez L."/>
            <person name="Alfaro M."/>
            <person name="Sun H."/>
            <person name="Tritt A."/>
            <person name="Yoshinaga Y."/>
            <person name="Zwiers L.-H."/>
            <person name="Turgeon B."/>
            <person name="Goodwin S."/>
            <person name="Spatafora J."/>
            <person name="Crous P."/>
            <person name="Grigoriev I."/>
        </authorList>
    </citation>
    <scope>NUCLEOTIDE SEQUENCE</scope>
    <source>
        <strain evidence="12">CBS 113389</strain>
    </source>
</reference>
<keyword evidence="7" id="KW-0961">Cell wall biogenesis/degradation</keyword>
<dbReference type="InterPro" id="IPR018807">
    <property type="entry name" value="YJL171C/Tos1_N"/>
</dbReference>
<feature type="domain" description="Cell wall protein YJL171C/Tos1 N-terminal" evidence="11">
    <location>
        <begin position="41"/>
        <end position="102"/>
    </location>
</feature>
<keyword evidence="5 12" id="KW-0378">Hydrolase</keyword>
<protein>
    <recommendedName>
        <fullName evidence="3">glucan endo-1,3-beta-D-glucosidase</fullName>
        <ecNumber evidence="3">3.2.1.39</ecNumber>
    </recommendedName>
</protein>
<dbReference type="Pfam" id="PF10287">
    <property type="entry name" value="YJL171C_Tos1_C"/>
    <property type="match status" value="1"/>
</dbReference>
<evidence type="ECO:0000256" key="8">
    <source>
        <dbReference type="SAM" id="MobiDB-lite"/>
    </source>
</evidence>
<dbReference type="Proteomes" id="UP000799767">
    <property type="component" value="Unassembled WGS sequence"/>
</dbReference>
<evidence type="ECO:0000256" key="7">
    <source>
        <dbReference type="ARBA" id="ARBA00023316"/>
    </source>
</evidence>
<evidence type="ECO:0000259" key="10">
    <source>
        <dbReference type="Pfam" id="PF10287"/>
    </source>
</evidence>
<dbReference type="GO" id="GO:0042973">
    <property type="term" value="F:glucan endo-1,3-beta-D-glucosidase activity"/>
    <property type="evidence" value="ECO:0007669"/>
    <property type="project" value="UniProtKB-EC"/>
</dbReference>
<evidence type="ECO:0000256" key="9">
    <source>
        <dbReference type="SAM" id="SignalP"/>
    </source>
</evidence>
<keyword evidence="6" id="KW-0326">Glycosidase</keyword>
<dbReference type="GeneID" id="54478256"/>
<feature type="region of interest" description="Disordered" evidence="8">
    <location>
        <begin position="156"/>
        <end position="196"/>
    </location>
</feature>
<evidence type="ECO:0000256" key="2">
    <source>
        <dbReference type="ARBA" id="ARBA00006055"/>
    </source>
</evidence>
<feature type="chain" id="PRO_5025554547" description="glucan endo-1,3-beta-D-glucosidase" evidence="9">
    <location>
        <begin position="20"/>
        <end position="443"/>
    </location>
</feature>
<evidence type="ECO:0000256" key="6">
    <source>
        <dbReference type="ARBA" id="ARBA00023295"/>
    </source>
</evidence>
<dbReference type="PANTHER" id="PTHR31737">
    <property type="entry name" value="PROTEIN TOS1"/>
    <property type="match status" value="1"/>
</dbReference>
<sequence length="443" mass="46574">MAFHHLFAAAALLATIASAQDSQGCSSPTLFEGNYYCSKVDAITYTGVGGTGSYNRVTDMPSSGSCSSSPSNYSGSLSPLDQEVSLHMRGPFQLLEFAAYSPGGPVARKAKRSDHIHRHAHHHARGVRARGVGDWVTATIDGEVVSWINEYNGGAAPTASSGGSASASTSTSTTAGTNNPAPLTSSTPSTGSSPQNWTRQAYYDAATQTSQGLVFLNHYGGTGSGVFDYVYGNSLSYSSEDGTTGASSPQTLASTTLPSSAEVVIMTDSQCGAQDTDCGYYRPGTVAYHGFNGPAKAFFFSFQMPNEGGTSADIYDPINMPALWMLNALIPRTLQYGSADCSCWTSGCGEFDIFEVLTSGYHKAKSTLHGNVAGGSSYWFRRPEEISIKLGVVLFDDNIHVKVLDADTDFDEDVSGVIEEIIQSTMADSGTVTLFRLAGAGSG</sequence>
<keyword evidence="4 9" id="KW-0732">Signal</keyword>
<accession>A0A6A6PT98</accession>
<proteinExistence type="inferred from homology"/>
<feature type="domain" description="Cell wall protein YJL171C/Tos1 C-terminal" evidence="10">
    <location>
        <begin position="196"/>
        <end position="415"/>
    </location>
</feature>
<gene>
    <name evidence="12" type="ORF">BDY17DRAFT_324738</name>
</gene>
<dbReference type="Pfam" id="PF10290">
    <property type="entry name" value="YJL171C_Tos1_N"/>
    <property type="match status" value="1"/>
</dbReference>
<evidence type="ECO:0000256" key="4">
    <source>
        <dbReference type="ARBA" id="ARBA00022729"/>
    </source>
</evidence>
<dbReference type="AlphaFoldDB" id="A0A6A6PT98"/>
<evidence type="ECO:0000256" key="5">
    <source>
        <dbReference type="ARBA" id="ARBA00022801"/>
    </source>
</evidence>
<dbReference type="EMBL" id="MU001636">
    <property type="protein sequence ID" value="KAF2482457.1"/>
    <property type="molecule type" value="Genomic_DNA"/>
</dbReference>
<dbReference type="PANTHER" id="PTHR31737:SF2">
    <property type="entry name" value="PROTEIN TOS1"/>
    <property type="match status" value="1"/>
</dbReference>
<dbReference type="EC" id="3.2.1.39" evidence="3"/>